<evidence type="ECO:0000256" key="1">
    <source>
        <dbReference type="SAM" id="Phobius"/>
    </source>
</evidence>
<name>A0A4R1SBG2_HYDET</name>
<evidence type="ECO:0008006" key="4">
    <source>
        <dbReference type="Google" id="ProtNLM"/>
    </source>
</evidence>
<keyword evidence="1" id="KW-1133">Transmembrane helix</keyword>
<dbReference type="OrthoDB" id="9899531at2"/>
<keyword evidence="1" id="KW-0812">Transmembrane</keyword>
<proteinExistence type="predicted"/>
<dbReference type="EMBL" id="SLUN01000001">
    <property type="protein sequence ID" value="TCL76749.1"/>
    <property type="molecule type" value="Genomic_DNA"/>
</dbReference>
<evidence type="ECO:0000313" key="2">
    <source>
        <dbReference type="EMBL" id="TCL76749.1"/>
    </source>
</evidence>
<dbReference type="RefSeq" id="WP_132012154.1">
    <property type="nucleotide sequence ID" value="NZ_SLUN01000001.1"/>
</dbReference>
<keyword evidence="1" id="KW-0472">Membrane</keyword>
<organism evidence="2 3">
    <name type="scientific">Hydrogenispora ethanolica</name>
    <dbReference type="NCBI Taxonomy" id="1082276"/>
    <lineage>
        <taxon>Bacteria</taxon>
        <taxon>Bacillati</taxon>
        <taxon>Bacillota</taxon>
        <taxon>Hydrogenispora</taxon>
    </lineage>
</organism>
<gene>
    <name evidence="2" type="ORF">EDC14_100129</name>
</gene>
<sequence length="147" mass="17515">MPYHLSYIQRKKTEKLLELKARLDPKPHLKYIAVAGVLGLYICWFNERYFFYLYHLMLKTPFILAAPLHTPQFMAIVDGVAFLAFLIFTVIAYYRSKDYQRLKQEFESLRRNLVQAIDADFCQCKTACDCKDEYVQDMERQGINLFY</sequence>
<feature type="transmembrane region" description="Helical" evidence="1">
    <location>
        <begin position="73"/>
        <end position="94"/>
    </location>
</feature>
<feature type="transmembrane region" description="Helical" evidence="1">
    <location>
        <begin position="31"/>
        <end position="53"/>
    </location>
</feature>
<keyword evidence="3" id="KW-1185">Reference proteome</keyword>
<reference evidence="2 3" key="1">
    <citation type="submission" date="2019-03" db="EMBL/GenBank/DDBJ databases">
        <title>Genomic Encyclopedia of Type Strains, Phase IV (KMG-IV): sequencing the most valuable type-strain genomes for metagenomic binning, comparative biology and taxonomic classification.</title>
        <authorList>
            <person name="Goeker M."/>
        </authorList>
    </citation>
    <scope>NUCLEOTIDE SEQUENCE [LARGE SCALE GENOMIC DNA]</scope>
    <source>
        <strain evidence="2 3">LX-B</strain>
    </source>
</reference>
<protein>
    <recommendedName>
        <fullName evidence="4">DUF2663 family protein</fullName>
    </recommendedName>
</protein>
<dbReference type="Proteomes" id="UP000295008">
    <property type="component" value="Unassembled WGS sequence"/>
</dbReference>
<dbReference type="AlphaFoldDB" id="A0A4R1SBG2"/>
<evidence type="ECO:0000313" key="3">
    <source>
        <dbReference type="Proteomes" id="UP000295008"/>
    </source>
</evidence>
<accession>A0A4R1SBG2</accession>
<comment type="caution">
    <text evidence="2">The sequence shown here is derived from an EMBL/GenBank/DDBJ whole genome shotgun (WGS) entry which is preliminary data.</text>
</comment>